<gene>
    <name evidence="2" type="ORF">H9627_01825</name>
</gene>
<keyword evidence="3" id="KW-1185">Reference proteome</keyword>
<evidence type="ECO:0000313" key="2">
    <source>
        <dbReference type="EMBL" id="MBD8029077.1"/>
    </source>
</evidence>
<dbReference type="RefSeq" id="WP_191732309.1">
    <property type="nucleotide sequence ID" value="NZ_JACSPR010000001.1"/>
</dbReference>
<sequence>MSIAEHIVNERFYGAKSQTITDVDIVLEKEYGEHTLVLARVNDVLYQLFVDSEGRDRLADHVDEIREGLGVWHSEAPFPEGPYKPLRGEQSNTSLVAGDVMVKYFRKIEPGLNPDVELLGRIPDCPHVAPVLGYASTELDGEEHTLVMTQQFIPGTDGWKHALTTVTGSFAEDARMLGEATASVHMALAREFGTSSVPAETVADGLTARLDGLIKQAPELAEYREAAAAVYRELRGEIDLQRIHGDLHLGQTLRTADRYILIDFEGEPARPLAERKLPDSPLRDVAGMLRSIDYAAHFDGTHEQWGAEATIAFLEGYGTMELDQQLLDVYILDKALYEVAYEINNRPDWVHIPLAAVKQVLG</sequence>
<evidence type="ECO:0000259" key="1">
    <source>
        <dbReference type="Pfam" id="PF01636"/>
    </source>
</evidence>
<dbReference type="Proteomes" id="UP000650224">
    <property type="component" value="Unassembled WGS sequence"/>
</dbReference>
<feature type="domain" description="Aminoglycoside phosphotransferase" evidence="1">
    <location>
        <begin position="133"/>
        <end position="274"/>
    </location>
</feature>
<dbReference type="GO" id="GO:0016740">
    <property type="term" value="F:transferase activity"/>
    <property type="evidence" value="ECO:0007669"/>
    <property type="project" value="UniProtKB-KW"/>
</dbReference>
<dbReference type="AlphaFoldDB" id="A0A8I0HNA2"/>
<evidence type="ECO:0000313" key="3">
    <source>
        <dbReference type="Proteomes" id="UP000650224"/>
    </source>
</evidence>
<dbReference type="SUPFAM" id="SSF56112">
    <property type="entry name" value="Protein kinase-like (PK-like)"/>
    <property type="match status" value="1"/>
</dbReference>
<proteinExistence type="predicted"/>
<organism evidence="2 3">
    <name type="scientific">Corynebacterium gallinarum</name>
    <dbReference type="NCBI Taxonomy" id="2762214"/>
    <lineage>
        <taxon>Bacteria</taxon>
        <taxon>Bacillati</taxon>
        <taxon>Actinomycetota</taxon>
        <taxon>Actinomycetes</taxon>
        <taxon>Mycobacteriales</taxon>
        <taxon>Corynebacteriaceae</taxon>
        <taxon>Corynebacterium</taxon>
    </lineage>
</organism>
<comment type="caution">
    <text evidence="2">The sequence shown here is derived from an EMBL/GenBank/DDBJ whole genome shotgun (WGS) entry which is preliminary data.</text>
</comment>
<accession>A0A8I0HNA2</accession>
<dbReference type="InterPro" id="IPR002575">
    <property type="entry name" value="Aminoglycoside_PTrfase"/>
</dbReference>
<dbReference type="Gene3D" id="3.90.1200.10">
    <property type="match status" value="1"/>
</dbReference>
<dbReference type="EMBL" id="JACSPR010000001">
    <property type="protein sequence ID" value="MBD8029077.1"/>
    <property type="molecule type" value="Genomic_DNA"/>
</dbReference>
<dbReference type="Pfam" id="PF01636">
    <property type="entry name" value="APH"/>
    <property type="match status" value="1"/>
</dbReference>
<keyword evidence="2" id="KW-0808">Transferase</keyword>
<reference evidence="2 3" key="1">
    <citation type="submission" date="2020-08" db="EMBL/GenBank/DDBJ databases">
        <title>A Genomic Blueprint of the Chicken Gut Microbiome.</title>
        <authorList>
            <person name="Gilroy R."/>
            <person name="Ravi A."/>
            <person name="Getino M."/>
            <person name="Pursley I."/>
            <person name="Horton D.L."/>
            <person name="Alikhan N.-F."/>
            <person name="Baker D."/>
            <person name="Gharbi K."/>
            <person name="Hall N."/>
            <person name="Watson M."/>
            <person name="Adriaenssens E.M."/>
            <person name="Foster-Nyarko E."/>
            <person name="Jarju S."/>
            <person name="Secka A."/>
            <person name="Antonio M."/>
            <person name="Oren A."/>
            <person name="Chaudhuri R."/>
            <person name="La Ragione R.M."/>
            <person name="Hildebrand F."/>
            <person name="Pallen M.J."/>
        </authorList>
    </citation>
    <scope>NUCLEOTIDE SEQUENCE [LARGE SCALE GENOMIC DNA]</scope>
    <source>
        <strain evidence="2 3">Sa1YVA5</strain>
    </source>
</reference>
<name>A0A8I0HNA2_9CORY</name>
<protein>
    <submittedName>
        <fullName evidence="2">Phosphotransferase</fullName>
    </submittedName>
</protein>
<dbReference type="InterPro" id="IPR011009">
    <property type="entry name" value="Kinase-like_dom_sf"/>
</dbReference>